<evidence type="ECO:0000313" key="2">
    <source>
        <dbReference type="EMBL" id="SAL27812.1"/>
    </source>
</evidence>
<sequence>MSDLLVKPSKHAEDGQIIHITPASARWKYVGFDVFDLKAGATVTRETGNREVLIVLVKGHAMVGCEGLASRAIGARMTPFDGAPWSVYVPPHTSYTIVATGDVELGICSAPAKGGLPPRFIPPYEVKQETRGAGANLRHVRHILPETEPAESLLVVESVTPAGNWSSYPPHRHDTDDGEQQTYLEETYYHRVSPPQGFAIQRVYTDDRSLDETLAAYDKHVVLVPRGYHPVAAAHGYDLYYLNVMAGPRRTWHVHNEPAHEWLLQSGASVATDGAR</sequence>
<protein>
    <submittedName>
        <fullName evidence="2">IolB protein</fullName>
    </submittedName>
</protein>
<name>A0A158G6Z7_9BURK</name>
<evidence type="ECO:0000256" key="1">
    <source>
        <dbReference type="ARBA" id="ARBA00023235"/>
    </source>
</evidence>
<keyword evidence="3" id="KW-1185">Reference proteome</keyword>
<accession>A0A158G6Z7</accession>
<gene>
    <name evidence="2" type="ORF">AWB66_01617</name>
</gene>
<proteinExistence type="predicted"/>
<dbReference type="NCBIfam" id="TIGR04378">
    <property type="entry name" value="myo_inos_iolB"/>
    <property type="match status" value="1"/>
</dbReference>
<dbReference type="STRING" id="326475.AWB66_01617"/>
<keyword evidence="1" id="KW-0413">Isomerase</keyword>
<organism evidence="2 3">
    <name type="scientific">Caballeronia telluris</name>
    <dbReference type="NCBI Taxonomy" id="326475"/>
    <lineage>
        <taxon>Bacteria</taxon>
        <taxon>Pseudomonadati</taxon>
        <taxon>Pseudomonadota</taxon>
        <taxon>Betaproteobacteria</taxon>
        <taxon>Burkholderiales</taxon>
        <taxon>Burkholderiaceae</taxon>
        <taxon>Caballeronia</taxon>
    </lineage>
</organism>
<dbReference type="InterPro" id="IPR021120">
    <property type="entry name" value="KduI/IolB_isomerase"/>
</dbReference>
<dbReference type="GO" id="GO:0019310">
    <property type="term" value="P:inositol catabolic process"/>
    <property type="evidence" value="ECO:0007669"/>
    <property type="project" value="InterPro"/>
</dbReference>
<dbReference type="Gene3D" id="2.60.120.10">
    <property type="entry name" value="Jelly Rolls"/>
    <property type="match status" value="2"/>
</dbReference>
<reference evidence="2" key="1">
    <citation type="submission" date="2016-01" db="EMBL/GenBank/DDBJ databases">
        <authorList>
            <person name="Peeters Charlotte."/>
        </authorList>
    </citation>
    <scope>NUCLEOTIDE SEQUENCE</scope>
    <source>
        <strain evidence="2">LMG 22936</strain>
    </source>
</reference>
<dbReference type="Proteomes" id="UP000054717">
    <property type="component" value="Unassembled WGS sequence"/>
</dbReference>
<dbReference type="PANTHER" id="PTHR39193">
    <property type="entry name" value="5-DEOXY-GLUCURONATE ISOMERASE"/>
    <property type="match status" value="1"/>
</dbReference>
<dbReference type="PANTHER" id="PTHR39193:SF1">
    <property type="entry name" value="5-DEOXY-GLUCURONATE ISOMERASE"/>
    <property type="match status" value="1"/>
</dbReference>
<comment type="caution">
    <text evidence="2">The sequence shown here is derived from an EMBL/GenBank/DDBJ whole genome shotgun (WGS) entry which is preliminary data.</text>
</comment>
<dbReference type="PIRSF" id="PIRSF036628">
    <property type="entry name" value="IolB"/>
    <property type="match status" value="1"/>
</dbReference>
<dbReference type="InterPro" id="IPR011051">
    <property type="entry name" value="RmlC_Cupin_sf"/>
</dbReference>
<dbReference type="RefSeq" id="WP_087629769.1">
    <property type="nucleotide sequence ID" value="NZ_FCNZ02000005.1"/>
</dbReference>
<dbReference type="EMBL" id="FCNZ02000005">
    <property type="protein sequence ID" value="SAL27812.1"/>
    <property type="molecule type" value="Genomic_DNA"/>
</dbReference>
<dbReference type="AlphaFoldDB" id="A0A158G6Z7"/>
<evidence type="ECO:0000313" key="3">
    <source>
        <dbReference type="Proteomes" id="UP000054717"/>
    </source>
</evidence>
<dbReference type="GO" id="GO:0008880">
    <property type="term" value="F:glucuronate isomerase activity"/>
    <property type="evidence" value="ECO:0007669"/>
    <property type="project" value="InterPro"/>
</dbReference>
<dbReference type="SUPFAM" id="SSF51182">
    <property type="entry name" value="RmlC-like cupins"/>
    <property type="match status" value="1"/>
</dbReference>
<dbReference type="InterPro" id="IPR014710">
    <property type="entry name" value="RmlC-like_jellyroll"/>
</dbReference>
<dbReference type="Pfam" id="PF04962">
    <property type="entry name" value="KduI"/>
    <property type="match status" value="1"/>
</dbReference>
<dbReference type="InterPro" id="IPR024203">
    <property type="entry name" value="Deoxy-glucuronate_isom_IolB"/>
</dbReference>